<dbReference type="Pfam" id="PF01765">
    <property type="entry name" value="RRF"/>
    <property type="match status" value="1"/>
</dbReference>
<dbReference type="InterPro" id="IPR036191">
    <property type="entry name" value="RRF_sf"/>
</dbReference>
<evidence type="ECO:0000313" key="5">
    <source>
        <dbReference type="EMBL" id="OXV09896.1"/>
    </source>
</evidence>
<evidence type="ECO:0000256" key="1">
    <source>
        <dbReference type="ARBA" id="ARBA00005912"/>
    </source>
</evidence>
<feature type="domain" description="Ribosome recycling factor" evidence="4">
    <location>
        <begin position="97"/>
        <end position="272"/>
    </location>
</feature>
<protein>
    <recommendedName>
        <fullName evidence="4">Ribosome recycling factor domain-containing protein</fullName>
    </recommendedName>
</protein>
<comment type="caution">
    <text evidence="5">The sequence shown here is derived from an EMBL/GenBank/DDBJ whole genome shotgun (WGS) entry which is preliminary data.</text>
</comment>
<dbReference type="InterPro" id="IPR023584">
    <property type="entry name" value="Ribosome_recyc_fac_dom"/>
</dbReference>
<keyword evidence="6" id="KW-1185">Reference proteome</keyword>
<dbReference type="InterPro" id="IPR002661">
    <property type="entry name" value="Ribosome_recyc_fac"/>
</dbReference>
<dbReference type="GO" id="GO:0043023">
    <property type="term" value="F:ribosomal large subunit binding"/>
    <property type="evidence" value="ECO:0007669"/>
    <property type="project" value="TreeGrafter"/>
</dbReference>
<dbReference type="Proteomes" id="UP000243515">
    <property type="component" value="Unassembled WGS sequence"/>
</dbReference>
<dbReference type="SUPFAM" id="SSF55194">
    <property type="entry name" value="Ribosome recycling factor, RRF"/>
    <property type="match status" value="1"/>
</dbReference>
<organism evidence="5 6">
    <name type="scientific">Elaphomyces granulatus</name>
    <dbReference type="NCBI Taxonomy" id="519963"/>
    <lineage>
        <taxon>Eukaryota</taxon>
        <taxon>Fungi</taxon>
        <taxon>Dikarya</taxon>
        <taxon>Ascomycota</taxon>
        <taxon>Pezizomycotina</taxon>
        <taxon>Eurotiomycetes</taxon>
        <taxon>Eurotiomycetidae</taxon>
        <taxon>Eurotiales</taxon>
        <taxon>Elaphomycetaceae</taxon>
        <taxon>Elaphomyces</taxon>
    </lineage>
</organism>
<dbReference type="AlphaFoldDB" id="A0A232M0L6"/>
<evidence type="ECO:0000256" key="3">
    <source>
        <dbReference type="ARBA" id="ARBA00024909"/>
    </source>
</evidence>
<comment type="function">
    <text evidence="3">Necessary for protein synthesis in mitochondria. Functions as a ribosome recycling factor in mitochondria.</text>
</comment>
<evidence type="ECO:0000313" key="6">
    <source>
        <dbReference type="Proteomes" id="UP000243515"/>
    </source>
</evidence>
<dbReference type="Gene3D" id="1.10.132.20">
    <property type="entry name" value="Ribosome-recycling factor"/>
    <property type="match status" value="1"/>
</dbReference>
<name>A0A232M0L6_9EURO</name>
<evidence type="ECO:0000256" key="2">
    <source>
        <dbReference type="ARBA" id="ARBA00022917"/>
    </source>
</evidence>
<accession>A0A232M0L6</accession>
<dbReference type="GO" id="GO:0005739">
    <property type="term" value="C:mitochondrion"/>
    <property type="evidence" value="ECO:0007669"/>
    <property type="project" value="TreeGrafter"/>
</dbReference>
<dbReference type="OrthoDB" id="407355at2759"/>
<dbReference type="EMBL" id="NPHW01003254">
    <property type="protein sequence ID" value="OXV09896.1"/>
    <property type="molecule type" value="Genomic_DNA"/>
</dbReference>
<reference evidence="5 6" key="1">
    <citation type="journal article" date="2015" name="Environ. Microbiol.">
        <title>Metagenome sequence of Elaphomyces granulatus from sporocarp tissue reveals Ascomycota ectomycorrhizal fingerprints of genome expansion and a Proteobacteria-rich microbiome.</title>
        <authorList>
            <person name="Quandt C.A."/>
            <person name="Kohler A."/>
            <person name="Hesse C.N."/>
            <person name="Sharpton T.J."/>
            <person name="Martin F."/>
            <person name="Spatafora J.W."/>
        </authorList>
    </citation>
    <scope>NUCLEOTIDE SEQUENCE [LARGE SCALE GENOMIC DNA]</scope>
    <source>
        <strain evidence="5 6">OSC145934</strain>
    </source>
</reference>
<comment type="similarity">
    <text evidence="1">Belongs to the RRF family.</text>
</comment>
<evidence type="ECO:0000259" key="4">
    <source>
        <dbReference type="Pfam" id="PF01765"/>
    </source>
</evidence>
<dbReference type="PANTHER" id="PTHR20982">
    <property type="entry name" value="RIBOSOME RECYCLING FACTOR"/>
    <property type="match status" value="1"/>
</dbReference>
<dbReference type="PANTHER" id="PTHR20982:SF3">
    <property type="entry name" value="MITOCHONDRIAL RIBOSOME RECYCLING FACTOR PSEUDO 1"/>
    <property type="match status" value="1"/>
</dbReference>
<proteinExistence type="inferred from homology"/>
<keyword evidence="2" id="KW-0648">Protein biosynthesis</keyword>
<dbReference type="GO" id="GO:0006412">
    <property type="term" value="P:translation"/>
    <property type="evidence" value="ECO:0007669"/>
    <property type="project" value="UniProtKB-KW"/>
</dbReference>
<sequence length="275" mass="30800">MIMIRQTLLYSVYQRPQGTWWTTSRLSQLKFDSARKPASLERIQFFCNTRSLGKKDKSRGGPTDFDSHVAKSDSAAIVDPLDLSFLHDGVADALKRLKDDLSKLRAGGRLNPDVIENLRVHLKGDKESVRLGDLAQVIPKGGRTLTIMVGEEGVSIVITHEASVGASPNLLASNLSLTPQRDPHHLQLNVQIPPPTKDSRDQTIKTAKTAMERAANSVRKSRSTLHKRLQEMQKKKIARPDDVRKAHDQMEKVVEKGQKEVRDLFETARKSIEQS</sequence>
<gene>
    <name evidence="5" type="ORF">Egran_02340</name>
</gene>
<dbReference type="Gene3D" id="3.30.1360.40">
    <property type="match status" value="1"/>
</dbReference>